<keyword evidence="3" id="KW-1185">Reference proteome</keyword>
<comment type="caution">
    <text evidence="2">The sequence shown here is derived from an EMBL/GenBank/DDBJ whole genome shotgun (WGS) entry which is preliminary data.</text>
</comment>
<dbReference type="InterPro" id="IPR005180">
    <property type="entry name" value="DUF302"/>
</dbReference>
<dbReference type="Proteomes" id="UP000004508">
    <property type="component" value="Unassembled WGS sequence"/>
</dbReference>
<feature type="domain" description="DUF302" evidence="1">
    <location>
        <begin position="89"/>
        <end position="136"/>
    </location>
</feature>
<organism evidence="2 3">
    <name type="scientific">Ktedonobacter racemifer DSM 44963</name>
    <dbReference type="NCBI Taxonomy" id="485913"/>
    <lineage>
        <taxon>Bacteria</taxon>
        <taxon>Bacillati</taxon>
        <taxon>Chloroflexota</taxon>
        <taxon>Ktedonobacteria</taxon>
        <taxon>Ktedonobacterales</taxon>
        <taxon>Ktedonobacteraceae</taxon>
        <taxon>Ktedonobacter</taxon>
    </lineage>
</organism>
<name>D6U870_KTERA</name>
<reference evidence="2 3" key="1">
    <citation type="journal article" date="2011" name="Stand. Genomic Sci.">
        <title>Non-contiguous finished genome sequence and contextual data of the filamentous soil bacterium Ktedonobacter racemifer type strain (SOSP1-21).</title>
        <authorList>
            <person name="Chang Y.J."/>
            <person name="Land M."/>
            <person name="Hauser L."/>
            <person name="Chertkov O."/>
            <person name="Del Rio T.G."/>
            <person name="Nolan M."/>
            <person name="Copeland A."/>
            <person name="Tice H."/>
            <person name="Cheng J.F."/>
            <person name="Lucas S."/>
            <person name="Han C."/>
            <person name="Goodwin L."/>
            <person name="Pitluck S."/>
            <person name="Ivanova N."/>
            <person name="Ovchinikova G."/>
            <person name="Pati A."/>
            <person name="Chen A."/>
            <person name="Palaniappan K."/>
            <person name="Mavromatis K."/>
            <person name="Liolios K."/>
            <person name="Brettin T."/>
            <person name="Fiebig A."/>
            <person name="Rohde M."/>
            <person name="Abt B."/>
            <person name="Goker M."/>
            <person name="Detter J.C."/>
            <person name="Woyke T."/>
            <person name="Bristow J."/>
            <person name="Eisen J.A."/>
            <person name="Markowitz V."/>
            <person name="Hugenholtz P."/>
            <person name="Kyrpides N.C."/>
            <person name="Klenk H.P."/>
            <person name="Lapidus A."/>
        </authorList>
    </citation>
    <scope>NUCLEOTIDE SEQUENCE [LARGE SCALE GENOMIC DNA]</scope>
    <source>
        <strain evidence="3">DSM 44963</strain>
    </source>
</reference>
<dbReference type="OrthoDB" id="121208at2"/>
<dbReference type="EMBL" id="ADVG01000005">
    <property type="protein sequence ID" value="EFH80081.1"/>
    <property type="molecule type" value="Genomic_DNA"/>
</dbReference>
<dbReference type="RefSeq" id="WP_007922402.1">
    <property type="nucleotide sequence ID" value="NZ_ADVG01000005.1"/>
</dbReference>
<dbReference type="InterPro" id="IPR035923">
    <property type="entry name" value="TT1751-like_sf"/>
</dbReference>
<evidence type="ECO:0000259" key="1">
    <source>
        <dbReference type="Pfam" id="PF03625"/>
    </source>
</evidence>
<protein>
    <recommendedName>
        <fullName evidence="1">DUF302 domain-containing protein</fullName>
    </recommendedName>
</protein>
<dbReference type="eggNOG" id="COG3439">
    <property type="taxonomic scope" value="Bacteria"/>
</dbReference>
<dbReference type="SUPFAM" id="SSF103247">
    <property type="entry name" value="TT1751-like"/>
    <property type="match status" value="1"/>
</dbReference>
<gene>
    <name evidence="2" type="ORF">Krac_0627</name>
</gene>
<dbReference type="InParanoid" id="D6U870"/>
<dbReference type="Pfam" id="PF03625">
    <property type="entry name" value="DUF302"/>
    <property type="match status" value="1"/>
</dbReference>
<evidence type="ECO:0000313" key="3">
    <source>
        <dbReference type="Proteomes" id="UP000004508"/>
    </source>
</evidence>
<dbReference type="CDD" id="cd14797">
    <property type="entry name" value="DUF302"/>
    <property type="match status" value="1"/>
</dbReference>
<proteinExistence type="predicted"/>
<accession>D6U870</accession>
<dbReference type="AlphaFoldDB" id="D6U870"/>
<dbReference type="Gene3D" id="3.30.310.70">
    <property type="entry name" value="TT1751-like domain"/>
    <property type="match status" value="1"/>
</dbReference>
<sequence>MRSTRQIAIEHSVIVSNQPYEKVLEGLESRLGSASGWQETEQRLQALATAQASWEQVSEMIERNIGTSDFMLFKTVEHTPLLTLVGKQSRAVQYTAGNPLLAIQMSRLQPEAALYAPLRFVVYEDEAHNTFVAYDNFVSLLAQYQRAEIIKVAQMVEQKLETLIAEVTQ</sequence>
<evidence type="ECO:0000313" key="2">
    <source>
        <dbReference type="EMBL" id="EFH80081.1"/>
    </source>
</evidence>